<name>A0ABV9Q1G2_9BACL</name>
<gene>
    <name evidence="2" type="ORF">ACFO8Q_11355</name>
</gene>
<organism evidence="2 3">
    <name type="scientific">Effusibacillus consociatus</name>
    <dbReference type="NCBI Taxonomy" id="1117041"/>
    <lineage>
        <taxon>Bacteria</taxon>
        <taxon>Bacillati</taxon>
        <taxon>Bacillota</taxon>
        <taxon>Bacilli</taxon>
        <taxon>Bacillales</taxon>
        <taxon>Alicyclobacillaceae</taxon>
        <taxon>Effusibacillus</taxon>
    </lineage>
</organism>
<reference evidence="3" key="1">
    <citation type="journal article" date="2019" name="Int. J. Syst. Evol. Microbiol.">
        <title>The Global Catalogue of Microorganisms (GCM) 10K type strain sequencing project: providing services to taxonomists for standard genome sequencing and annotation.</title>
        <authorList>
            <consortium name="The Broad Institute Genomics Platform"/>
            <consortium name="The Broad Institute Genome Sequencing Center for Infectious Disease"/>
            <person name="Wu L."/>
            <person name="Ma J."/>
        </authorList>
    </citation>
    <scope>NUCLEOTIDE SEQUENCE [LARGE SCALE GENOMIC DNA]</scope>
    <source>
        <strain evidence="3">WYCCWR 12678</strain>
    </source>
</reference>
<keyword evidence="3" id="KW-1185">Reference proteome</keyword>
<dbReference type="Proteomes" id="UP001596002">
    <property type="component" value="Unassembled WGS sequence"/>
</dbReference>
<evidence type="ECO:0000313" key="3">
    <source>
        <dbReference type="Proteomes" id="UP001596002"/>
    </source>
</evidence>
<dbReference type="EMBL" id="JBHSHC010000093">
    <property type="protein sequence ID" value="MFC4767950.1"/>
    <property type="molecule type" value="Genomic_DNA"/>
</dbReference>
<feature type="domain" description="IDEAL" evidence="1">
    <location>
        <begin position="94"/>
        <end position="113"/>
    </location>
</feature>
<dbReference type="Pfam" id="PF08858">
    <property type="entry name" value="IDEAL"/>
    <property type="match status" value="1"/>
</dbReference>
<evidence type="ECO:0000259" key="1">
    <source>
        <dbReference type="Pfam" id="PF08858"/>
    </source>
</evidence>
<comment type="caution">
    <text evidence="2">The sequence shown here is derived from an EMBL/GenBank/DDBJ whole genome shotgun (WGS) entry which is preliminary data.</text>
</comment>
<protein>
    <submittedName>
        <fullName evidence="2">IDEAL domain-containing protein</fullName>
    </submittedName>
</protein>
<proteinExistence type="predicted"/>
<evidence type="ECO:0000313" key="2">
    <source>
        <dbReference type="EMBL" id="MFC4767950.1"/>
    </source>
</evidence>
<sequence length="143" mass="16384">MIKDGKMDVPHLALQGVNEMLQLGQKIVIVNDSFEQNLPIGEYGYIIGRERNSDSAFDFIIRVPSKDRHYYVPAADIESEEVLIKRQAEEVERQALIDHALATGNKQLFEELVGKKHDESDATKNDYVKPEEFIRKVNVNAWI</sequence>
<dbReference type="RefSeq" id="WP_380025869.1">
    <property type="nucleotide sequence ID" value="NZ_JBHSHC010000093.1"/>
</dbReference>
<accession>A0ABV9Q1G2</accession>
<dbReference type="InterPro" id="IPR014957">
    <property type="entry name" value="IDEAL_dom"/>
</dbReference>